<feature type="transmembrane region" description="Helical" evidence="1">
    <location>
        <begin position="130"/>
        <end position="152"/>
    </location>
</feature>
<dbReference type="EMBL" id="BOPF01000004">
    <property type="protein sequence ID" value="GIJ44506.1"/>
    <property type="molecule type" value="Genomic_DNA"/>
</dbReference>
<protein>
    <submittedName>
        <fullName evidence="2">Uncharacterized protein</fullName>
    </submittedName>
</protein>
<feature type="transmembrane region" description="Helical" evidence="1">
    <location>
        <begin position="47"/>
        <end position="68"/>
    </location>
</feature>
<organism evidence="2 3">
    <name type="scientific">Virgisporangium aliadipatigenens</name>
    <dbReference type="NCBI Taxonomy" id="741659"/>
    <lineage>
        <taxon>Bacteria</taxon>
        <taxon>Bacillati</taxon>
        <taxon>Actinomycetota</taxon>
        <taxon>Actinomycetes</taxon>
        <taxon>Micromonosporales</taxon>
        <taxon>Micromonosporaceae</taxon>
        <taxon>Virgisporangium</taxon>
    </lineage>
</organism>
<name>A0A8J3YGA5_9ACTN</name>
<proteinExistence type="predicted"/>
<keyword evidence="3" id="KW-1185">Reference proteome</keyword>
<keyword evidence="1" id="KW-0472">Membrane</keyword>
<keyword evidence="1" id="KW-1133">Transmembrane helix</keyword>
<evidence type="ECO:0000313" key="2">
    <source>
        <dbReference type="EMBL" id="GIJ44506.1"/>
    </source>
</evidence>
<keyword evidence="1" id="KW-0812">Transmembrane</keyword>
<sequence>MPDVNALRITWIEARRSAALWLGALGAAVAAAMLGDPERWDGLWMQTVLVHQANLALLWPFAVAAGAWQGRRDHAARVGDLVRAAPRPGASRVAPLAFVLAGALGGGWIAASAPGIGRAVLAASYRPPGWYWPLLVGGLAMGAAGLLGLGLGRLLPSRLTAPLLGVAGVVLSVVPLVIWRGSDAPALLLVPGNLGESTDEWATVATRADVGQALWFAGLAAAGWALYAGARYWSAVPAVIGLAAAVLVLPAADRAAPRDVHAVELVCADGTPRVCVTRLYEPILPALVGPAREALALLAKLPDPPTSVVQETAPYASFVAQRRDTVHLLLTVYGDGSTLDLTNAVLDGAGTWACGAPDDDLATWDRILAAREAAALWLRGGTSADPLVADALNALRALPAADQAARVGAMREAALACRKDQYETLLRPN</sequence>
<evidence type="ECO:0000256" key="1">
    <source>
        <dbReference type="SAM" id="Phobius"/>
    </source>
</evidence>
<feature type="transmembrane region" description="Helical" evidence="1">
    <location>
        <begin position="232"/>
        <end position="252"/>
    </location>
</feature>
<dbReference type="AlphaFoldDB" id="A0A8J3YGA5"/>
<accession>A0A8J3YGA5</accession>
<feature type="transmembrane region" description="Helical" evidence="1">
    <location>
        <begin position="89"/>
        <end position="110"/>
    </location>
</feature>
<evidence type="ECO:0000313" key="3">
    <source>
        <dbReference type="Proteomes" id="UP000619260"/>
    </source>
</evidence>
<gene>
    <name evidence="2" type="ORF">Val02_13920</name>
</gene>
<feature type="transmembrane region" description="Helical" evidence="1">
    <location>
        <begin position="18"/>
        <end position="35"/>
    </location>
</feature>
<dbReference type="Proteomes" id="UP000619260">
    <property type="component" value="Unassembled WGS sequence"/>
</dbReference>
<feature type="transmembrane region" description="Helical" evidence="1">
    <location>
        <begin position="159"/>
        <end position="179"/>
    </location>
</feature>
<reference evidence="2" key="1">
    <citation type="submission" date="2021-01" db="EMBL/GenBank/DDBJ databases">
        <title>Whole genome shotgun sequence of Virgisporangium aliadipatigenens NBRC 105644.</title>
        <authorList>
            <person name="Komaki H."/>
            <person name="Tamura T."/>
        </authorList>
    </citation>
    <scope>NUCLEOTIDE SEQUENCE</scope>
    <source>
        <strain evidence="2">NBRC 105644</strain>
    </source>
</reference>
<comment type="caution">
    <text evidence="2">The sequence shown here is derived from an EMBL/GenBank/DDBJ whole genome shotgun (WGS) entry which is preliminary data.</text>
</comment>